<dbReference type="KEGG" id="srub:C2R22_02740"/>
<dbReference type="EMBL" id="CP026309">
    <property type="protein sequence ID" value="AUV80707.1"/>
    <property type="molecule type" value="Genomic_DNA"/>
</dbReference>
<accession>A0A2I8VFJ7</accession>
<dbReference type="SUPFAM" id="SSF50800">
    <property type="entry name" value="PK beta-barrel domain-like"/>
    <property type="match status" value="1"/>
</dbReference>
<dbReference type="InterPro" id="IPR011037">
    <property type="entry name" value="Pyrv_Knase-like_insert_dom_sf"/>
</dbReference>
<protein>
    <submittedName>
        <fullName evidence="3">MOSC domain-containing protein</fullName>
    </submittedName>
</protein>
<evidence type="ECO:0000256" key="1">
    <source>
        <dbReference type="SAM" id="MobiDB-lite"/>
    </source>
</evidence>
<reference evidence="3 4" key="1">
    <citation type="submission" date="2018-01" db="EMBL/GenBank/DDBJ databases">
        <title>Complete genome sequence of Salinigranum rubrum GX10T, an extremely halophilic archaeon isolated from a marine solar saltern.</title>
        <authorList>
            <person name="Han S."/>
        </authorList>
    </citation>
    <scope>NUCLEOTIDE SEQUENCE [LARGE SCALE GENOMIC DNA]</scope>
    <source>
        <strain evidence="3 4">GX10</strain>
    </source>
</reference>
<dbReference type="PANTHER" id="PTHR36930">
    <property type="entry name" value="METAL-SULFUR CLUSTER BIOSYNTHESIS PROTEINS YUAD-RELATED"/>
    <property type="match status" value="1"/>
</dbReference>
<evidence type="ECO:0000259" key="2">
    <source>
        <dbReference type="PROSITE" id="PS51340"/>
    </source>
</evidence>
<proteinExistence type="predicted"/>
<dbReference type="OrthoDB" id="68158at2157"/>
<name>A0A2I8VFJ7_9EURY</name>
<feature type="region of interest" description="Disordered" evidence="1">
    <location>
        <begin position="1"/>
        <end position="37"/>
    </location>
</feature>
<feature type="domain" description="MOSC" evidence="2">
    <location>
        <begin position="29"/>
        <end position="164"/>
    </location>
</feature>
<dbReference type="GO" id="GO:0030151">
    <property type="term" value="F:molybdenum ion binding"/>
    <property type="evidence" value="ECO:0007669"/>
    <property type="project" value="InterPro"/>
</dbReference>
<organism evidence="3 4">
    <name type="scientific">Salinigranum rubrum</name>
    <dbReference type="NCBI Taxonomy" id="755307"/>
    <lineage>
        <taxon>Archaea</taxon>
        <taxon>Methanobacteriati</taxon>
        <taxon>Methanobacteriota</taxon>
        <taxon>Stenosarchaea group</taxon>
        <taxon>Halobacteria</taxon>
        <taxon>Halobacteriales</taxon>
        <taxon>Haloferacaceae</taxon>
        <taxon>Salinigranum</taxon>
    </lineage>
</organism>
<dbReference type="GO" id="GO:0030170">
    <property type="term" value="F:pyridoxal phosphate binding"/>
    <property type="evidence" value="ECO:0007669"/>
    <property type="project" value="InterPro"/>
</dbReference>
<dbReference type="InterPro" id="IPR005302">
    <property type="entry name" value="MoCF_Sase_C"/>
</dbReference>
<dbReference type="Gene3D" id="2.40.33.20">
    <property type="entry name" value="PK beta-barrel domain-like"/>
    <property type="match status" value="1"/>
</dbReference>
<dbReference type="RefSeq" id="WP_103424330.1">
    <property type="nucleotide sequence ID" value="NZ_CP026309.1"/>
</dbReference>
<dbReference type="AlphaFoldDB" id="A0A2I8VFJ7"/>
<dbReference type="PANTHER" id="PTHR36930:SF1">
    <property type="entry name" value="MOSC DOMAIN-CONTAINING PROTEIN"/>
    <property type="match status" value="1"/>
</dbReference>
<sequence length="164" mass="17553">MTQQKETCGTRVGEVKRIHIAPETGGGPESRESVSAVAGRGLEGDRYFSGDGLYNERDDLEPSDVTLIEAEALSAAAEDYGVEFDPGAHRRNITTQGVALNHLVGERFRVGEAVFEGTGLCEPCGYMQSLADQPDAVTSLKHRGGLDARIVESGTVSVDDDVVW</sequence>
<dbReference type="Proteomes" id="UP000236584">
    <property type="component" value="Chromosome"/>
</dbReference>
<dbReference type="GO" id="GO:0003824">
    <property type="term" value="F:catalytic activity"/>
    <property type="evidence" value="ECO:0007669"/>
    <property type="project" value="InterPro"/>
</dbReference>
<dbReference type="PROSITE" id="PS51340">
    <property type="entry name" value="MOSC"/>
    <property type="match status" value="1"/>
</dbReference>
<evidence type="ECO:0000313" key="4">
    <source>
        <dbReference type="Proteomes" id="UP000236584"/>
    </source>
</evidence>
<dbReference type="Pfam" id="PF03473">
    <property type="entry name" value="MOSC"/>
    <property type="match status" value="1"/>
</dbReference>
<gene>
    <name evidence="3" type="ORF">C2R22_02740</name>
</gene>
<dbReference type="GeneID" id="35590971"/>
<dbReference type="InterPro" id="IPR052716">
    <property type="entry name" value="MOSC_domain"/>
</dbReference>
<evidence type="ECO:0000313" key="3">
    <source>
        <dbReference type="EMBL" id="AUV80707.1"/>
    </source>
</evidence>
<keyword evidence="4" id="KW-1185">Reference proteome</keyword>